<keyword evidence="2" id="KW-1185">Reference proteome</keyword>
<reference evidence="2" key="1">
    <citation type="journal article" date="2019" name="Int. J. Syst. Evol. Microbiol.">
        <title>The Global Catalogue of Microorganisms (GCM) 10K type strain sequencing project: providing services to taxonomists for standard genome sequencing and annotation.</title>
        <authorList>
            <consortium name="The Broad Institute Genomics Platform"/>
            <consortium name="The Broad Institute Genome Sequencing Center for Infectious Disease"/>
            <person name="Wu L."/>
            <person name="Ma J."/>
        </authorList>
    </citation>
    <scope>NUCLEOTIDE SEQUENCE [LARGE SCALE GENOMIC DNA]</scope>
    <source>
        <strain evidence="2">DT43</strain>
    </source>
</reference>
<dbReference type="RefSeq" id="WP_386339515.1">
    <property type="nucleotide sequence ID" value="NZ_JBHSFG010000016.1"/>
</dbReference>
<proteinExistence type="predicted"/>
<accession>A0ABV8YKD8</accession>
<gene>
    <name evidence="1" type="ORF">ACFPH6_08240</name>
</gene>
<comment type="caution">
    <text evidence="1">The sequence shown here is derived from an EMBL/GenBank/DDBJ whole genome shotgun (WGS) entry which is preliminary data.</text>
</comment>
<dbReference type="Proteomes" id="UP001596012">
    <property type="component" value="Unassembled WGS sequence"/>
</dbReference>
<organism evidence="1 2">
    <name type="scientific">Streptomyces xiangluensis</name>
    <dbReference type="NCBI Taxonomy" id="2665720"/>
    <lineage>
        <taxon>Bacteria</taxon>
        <taxon>Bacillati</taxon>
        <taxon>Actinomycetota</taxon>
        <taxon>Actinomycetes</taxon>
        <taxon>Kitasatosporales</taxon>
        <taxon>Streptomycetaceae</taxon>
        <taxon>Streptomyces</taxon>
    </lineage>
</organism>
<dbReference type="EMBL" id="JBHSFG010000016">
    <property type="protein sequence ID" value="MFC4464549.1"/>
    <property type="molecule type" value="Genomic_DNA"/>
</dbReference>
<name>A0ABV8YKD8_9ACTN</name>
<sequence length="101" mass="11021">MLELYRTALRLRRDNPALGDGTMTWLDAPAGVLAFRFKLKTLPDGRTASMVTLEGQSVGDPLTDASHIQDGYRFRRLSPSSCGSARLVTRSAVVDEAQAPQ</sequence>
<protein>
    <submittedName>
        <fullName evidence="1">Uncharacterized protein</fullName>
    </submittedName>
</protein>
<evidence type="ECO:0000313" key="2">
    <source>
        <dbReference type="Proteomes" id="UP001596012"/>
    </source>
</evidence>
<evidence type="ECO:0000313" key="1">
    <source>
        <dbReference type="EMBL" id="MFC4464549.1"/>
    </source>
</evidence>